<evidence type="ECO:0000256" key="5">
    <source>
        <dbReference type="SAM" id="MobiDB-lite"/>
    </source>
</evidence>
<dbReference type="Proteomes" id="UP000030694">
    <property type="component" value="Unassembled WGS sequence"/>
</dbReference>
<comment type="subcellular location">
    <subcellularLocation>
        <location evidence="1">Nucleus</location>
    </subcellularLocation>
</comment>
<dbReference type="OMA" id="ANHSDDH"/>
<protein>
    <recommendedName>
        <fullName evidence="10">General transcription factor 3C polypeptide 5</fullName>
    </recommendedName>
</protein>
<evidence type="ECO:0008006" key="10">
    <source>
        <dbReference type="Google" id="ProtNLM"/>
    </source>
</evidence>
<dbReference type="GO" id="GO:0001003">
    <property type="term" value="F:RNA polymerase III type 2 promoter sequence-specific DNA binding"/>
    <property type="evidence" value="ECO:0007669"/>
    <property type="project" value="TreeGrafter"/>
</dbReference>
<feature type="compositionally biased region" description="Basic and acidic residues" evidence="5">
    <location>
        <begin position="192"/>
        <end position="208"/>
    </location>
</feature>
<dbReference type="InterPro" id="IPR042536">
    <property type="entry name" value="TFIIIC_tauA_Sfc1"/>
</dbReference>
<proteinExistence type="predicted"/>
<dbReference type="InterPro" id="IPR019136">
    <property type="entry name" value="TF_IIIC_su-5_HTH"/>
</dbReference>
<feature type="domain" description="Transcription factor IIIC subunit 5 HTH" evidence="6">
    <location>
        <begin position="544"/>
        <end position="667"/>
    </location>
</feature>
<evidence type="ECO:0000256" key="1">
    <source>
        <dbReference type="ARBA" id="ARBA00004123"/>
    </source>
</evidence>
<dbReference type="Pfam" id="PF17682">
    <property type="entry name" value="Tau95_N"/>
    <property type="match status" value="1"/>
</dbReference>
<reference evidence="8 9" key="2">
    <citation type="submission" date="2013-02" db="EMBL/GenBank/DDBJ databases">
        <title>The Genome Sequence of Plasmodium falciparum CAMP/Malaysia.</title>
        <authorList>
            <consortium name="The Broad Institute Genome Sequencing Platform"/>
            <consortium name="The Broad Institute Genome Sequencing Center for Infectious Disease"/>
            <person name="Neafsey D."/>
            <person name="Cheeseman I."/>
            <person name="Volkman S."/>
            <person name="Adams J."/>
            <person name="Walker B."/>
            <person name="Young S.K."/>
            <person name="Zeng Q."/>
            <person name="Gargeya S."/>
            <person name="Fitzgerald M."/>
            <person name="Haas B."/>
            <person name="Abouelleil A."/>
            <person name="Alvarado L."/>
            <person name="Arachchi H.M."/>
            <person name="Berlin A.M."/>
            <person name="Chapman S.B."/>
            <person name="Dewar J."/>
            <person name="Goldberg J."/>
            <person name="Griggs A."/>
            <person name="Gujja S."/>
            <person name="Hansen M."/>
            <person name="Howarth C."/>
            <person name="Imamovic A."/>
            <person name="Larimer J."/>
            <person name="McCowan C."/>
            <person name="Murphy C."/>
            <person name="Neiman D."/>
            <person name="Pearson M."/>
            <person name="Priest M."/>
            <person name="Roberts A."/>
            <person name="Saif S."/>
            <person name="Shea T."/>
            <person name="Sisk P."/>
            <person name="Sykes S."/>
            <person name="Wortman J."/>
            <person name="Nusbaum C."/>
            <person name="Birren B."/>
        </authorList>
    </citation>
    <scope>NUCLEOTIDE SEQUENCE [LARGE SCALE GENOMIC DNA]</scope>
    <source>
        <strain evidence="8 9">CAMP/Malaysia</strain>
    </source>
</reference>
<evidence type="ECO:0000256" key="4">
    <source>
        <dbReference type="ARBA" id="ARBA00023242"/>
    </source>
</evidence>
<feature type="compositionally biased region" description="Basic residues" evidence="5">
    <location>
        <begin position="182"/>
        <end position="191"/>
    </location>
</feature>
<dbReference type="PANTHER" id="PTHR13230">
    <property type="entry name" value="GENERAL TRANSCRIPTION FACTOR IIIC, POLYPEPTIDE 5"/>
    <property type="match status" value="1"/>
</dbReference>
<dbReference type="EMBL" id="KI927529">
    <property type="protein sequence ID" value="ETW60399.1"/>
    <property type="molecule type" value="Genomic_DNA"/>
</dbReference>
<gene>
    <name evidence="8" type="ORF">PFMC_03679</name>
</gene>
<accession>A0A024X4J7</accession>
<dbReference type="InterPro" id="IPR041499">
    <property type="entry name" value="Tfc1/Sfc1_N"/>
</dbReference>
<organism evidence="8 9">
    <name type="scientific">Plasmodium falciparum (isolate Camp / Malaysia)</name>
    <dbReference type="NCBI Taxonomy" id="5835"/>
    <lineage>
        <taxon>Eukaryota</taxon>
        <taxon>Sar</taxon>
        <taxon>Alveolata</taxon>
        <taxon>Apicomplexa</taxon>
        <taxon>Aconoidasida</taxon>
        <taxon>Haemosporida</taxon>
        <taxon>Plasmodiidae</taxon>
        <taxon>Plasmodium</taxon>
        <taxon>Plasmodium (Laverania)</taxon>
    </lineage>
</organism>
<evidence type="ECO:0000259" key="6">
    <source>
        <dbReference type="Pfam" id="PF09734"/>
    </source>
</evidence>
<keyword evidence="4" id="KW-0539">Nucleus</keyword>
<dbReference type="GO" id="GO:0005634">
    <property type="term" value="C:nucleus"/>
    <property type="evidence" value="ECO:0007669"/>
    <property type="project" value="UniProtKB-SubCell"/>
</dbReference>
<dbReference type="GO" id="GO:0000127">
    <property type="term" value="C:transcription factor TFIIIC complex"/>
    <property type="evidence" value="ECO:0007669"/>
    <property type="project" value="InterPro"/>
</dbReference>
<reference evidence="8 9" key="1">
    <citation type="submission" date="2013-02" db="EMBL/GenBank/DDBJ databases">
        <title>The Genome Annotation of Plasmodium falciparum CAMP/Malaysia.</title>
        <authorList>
            <consortium name="The Broad Institute Genome Sequencing Platform"/>
            <consortium name="The Broad Institute Genome Sequencing Center for Infectious Disease"/>
            <person name="Neafsey D."/>
            <person name="Hoffman S."/>
            <person name="Volkman S."/>
            <person name="Rosenthal P."/>
            <person name="Walker B."/>
            <person name="Young S.K."/>
            <person name="Zeng Q."/>
            <person name="Gargeya S."/>
            <person name="Fitzgerald M."/>
            <person name="Haas B."/>
            <person name="Abouelleil A."/>
            <person name="Allen A.W."/>
            <person name="Alvarado L."/>
            <person name="Arachchi H.M."/>
            <person name="Berlin A.M."/>
            <person name="Chapman S.B."/>
            <person name="Gainer-Dewar J."/>
            <person name="Goldberg J."/>
            <person name="Griggs A."/>
            <person name="Gujja S."/>
            <person name="Hansen M."/>
            <person name="Howarth C."/>
            <person name="Imamovic A."/>
            <person name="Ireland A."/>
            <person name="Larimer J."/>
            <person name="McCowan C."/>
            <person name="Murphy C."/>
            <person name="Pearson M."/>
            <person name="Poon T.W."/>
            <person name="Priest M."/>
            <person name="Roberts A."/>
            <person name="Saif S."/>
            <person name="Shea T."/>
            <person name="Sisk P."/>
            <person name="Sykes S."/>
            <person name="Wortman J."/>
            <person name="Nusbaum C."/>
            <person name="Birren B."/>
        </authorList>
    </citation>
    <scope>NUCLEOTIDE SEQUENCE [LARGE SCALE GENOMIC DNA]</scope>
    <source>
        <strain evidence="8 9">CAMP/Malaysia</strain>
    </source>
</reference>
<dbReference type="Pfam" id="PF09734">
    <property type="entry name" value="Tau95"/>
    <property type="match status" value="1"/>
</dbReference>
<dbReference type="OrthoDB" id="5598268at2759"/>
<dbReference type="Gene3D" id="3.30.200.160">
    <property type="entry name" value="TFIIIC, subcomplex tauA, subunit Sfc1, barrel domain"/>
    <property type="match status" value="1"/>
</dbReference>
<dbReference type="AlphaFoldDB" id="A0A024X4J7"/>
<feature type="domain" description="Transcription factor IIIC subunit Tfc1/Sfc1 triple barrel" evidence="7">
    <location>
        <begin position="37"/>
        <end position="139"/>
    </location>
</feature>
<sequence>MIAEGSEKGDKSFVRVYKNKDKNKEIHFETVRKDEYICVEIPGRIKKGSSGLSAVESLGGLHKITEVFNHHKNKYNYDETIVLRINNNDMYSSFISATCTKVNNILIKIKRTRKNNYKFEFLGFVKYFYYFNNMSDFYYIPSFYNRYDYNTNYIHLLQKGKTSQKKKNINSQQENKHTEQGKKKKKKKKKNQKNENIEDVEKQNEKNDPNQNYQQNICDINLLNNDNFFLFNNNNIYDSTNNTQNINMANMANMVNMVNMTNMTNMTNYYNSNQESNQIIDIEKHNINQNNLYNNLDQNSVNNNNNICGNPCDVRNDPFYRNISMNSSKNIMNNKPTELNANTGLPEFPPYEQFSSFPYHNEEVELLYKQLLDKKIFKDDDLSYDNNNNNNNNMDRERSYSSDESEAYELHCSIHSKCINPYDYKSYESHITNKYIREYKHIISKFSPPINSKEEIKQGDLEFFLKRLIHTTSNDLMSNVSINTTNDMNNKNDHVGNINKYNHNYDYNHIIPNVNNSNEDHNQMDPITIDELYNEENNLMLNKKSKNEDINNYSNKIIVTKKPVHCNPIAKYDDEHLPINPFESALKKYVSDELYNRVKLLFEIRPIWCKDVLLEHVENISTYCLKSCFSKICFYFADGPWRRTYCKYGYDPRKDPTSYIYQTIDFRYNLSREIKSKDIEEINKCISKKKLYIDTTITNLLKKRKKNKVSNIMVQHHNKNNPDNLMNDNFKKREYEINYDKRNNIINSHYNVQNIINDGNNIMYGETPNSSNDFNSYLINKESHNYNIYQNEIYDKEENIFFHKDEEINEILQFLKKSNTISLMEHFRSEAHFSVTPLKLSTMYQFIDIYDNNVMNFLLNLKTQKVCSRENGWIDSKDLAKIRDILSVRSVTLRRAHFK</sequence>
<dbReference type="GO" id="GO:0001002">
    <property type="term" value="F:RNA polymerase III type 1 promoter sequence-specific DNA binding"/>
    <property type="evidence" value="ECO:0007669"/>
    <property type="project" value="TreeGrafter"/>
</dbReference>
<dbReference type="PANTHER" id="PTHR13230:SF5">
    <property type="entry name" value="GENERAL TRANSCRIPTION FACTOR 3C POLYPEPTIDE 5"/>
    <property type="match status" value="1"/>
</dbReference>
<feature type="region of interest" description="Disordered" evidence="5">
    <location>
        <begin position="162"/>
        <end position="213"/>
    </location>
</feature>
<dbReference type="InterPro" id="IPR040454">
    <property type="entry name" value="TF_IIIC_Tfc1/Sfc1"/>
</dbReference>
<evidence type="ECO:0000313" key="8">
    <source>
        <dbReference type="EMBL" id="ETW60399.1"/>
    </source>
</evidence>
<keyword evidence="3" id="KW-0804">Transcription</keyword>
<keyword evidence="2" id="KW-0238">DNA-binding</keyword>
<evidence type="ECO:0000313" key="9">
    <source>
        <dbReference type="Proteomes" id="UP000030694"/>
    </source>
</evidence>
<dbReference type="FunFam" id="3.30.200.160:FF:000003">
    <property type="entry name" value="Putative general transcription factor 3C polypeptide 5"/>
    <property type="match status" value="1"/>
</dbReference>
<name>A0A024X4J7_PLAFC</name>
<evidence type="ECO:0000256" key="3">
    <source>
        <dbReference type="ARBA" id="ARBA00023163"/>
    </source>
</evidence>
<evidence type="ECO:0000256" key="2">
    <source>
        <dbReference type="ARBA" id="ARBA00023125"/>
    </source>
</evidence>
<evidence type="ECO:0000259" key="7">
    <source>
        <dbReference type="Pfam" id="PF17682"/>
    </source>
</evidence>
<dbReference type="GO" id="GO:0006384">
    <property type="term" value="P:transcription initiation at RNA polymerase III promoter"/>
    <property type="evidence" value="ECO:0007669"/>
    <property type="project" value="InterPro"/>
</dbReference>